<accession>A8MHW2</accession>
<dbReference type="HOGENOM" id="CLU_1021723_0_0_9"/>
<protein>
    <submittedName>
        <fullName evidence="1">Uncharacterized protein</fullName>
    </submittedName>
</protein>
<evidence type="ECO:0000313" key="1">
    <source>
        <dbReference type="EMBL" id="ABW19394.1"/>
    </source>
</evidence>
<dbReference type="AlphaFoldDB" id="A8MHW2"/>
<dbReference type="KEGG" id="aoe:Clos_1854"/>
<gene>
    <name evidence="1" type="ordered locus">Clos_1854</name>
</gene>
<reference evidence="2" key="1">
    <citation type="submission" date="2007-10" db="EMBL/GenBank/DDBJ databases">
        <title>Complete genome of Alkaliphilus oremlandii OhILAs.</title>
        <authorList>
            <person name="Copeland A."/>
            <person name="Lucas S."/>
            <person name="Lapidus A."/>
            <person name="Barry K."/>
            <person name="Detter J.C."/>
            <person name="Glavina del Rio T."/>
            <person name="Hammon N."/>
            <person name="Israni S."/>
            <person name="Dalin E."/>
            <person name="Tice H."/>
            <person name="Pitluck S."/>
            <person name="Chain P."/>
            <person name="Malfatti S."/>
            <person name="Shin M."/>
            <person name="Vergez L."/>
            <person name="Schmutz J."/>
            <person name="Larimer F."/>
            <person name="Land M."/>
            <person name="Hauser L."/>
            <person name="Kyrpides N."/>
            <person name="Mikhailova N."/>
            <person name="Stolz J.F."/>
            <person name="Dawson A."/>
            <person name="Fisher E."/>
            <person name="Crable B."/>
            <person name="Perera E."/>
            <person name="Lisak J."/>
            <person name="Ranganathan M."/>
            <person name="Basu P."/>
            <person name="Richardson P."/>
        </authorList>
    </citation>
    <scope>NUCLEOTIDE SEQUENCE [LARGE SCALE GENOMIC DNA]</scope>
    <source>
        <strain evidence="2">OhILAs</strain>
    </source>
</reference>
<keyword evidence="2" id="KW-1185">Reference proteome</keyword>
<dbReference type="OrthoDB" id="5891780at2"/>
<organism evidence="1 2">
    <name type="scientific">Alkaliphilus oremlandii (strain OhILAs)</name>
    <name type="common">Clostridium oremlandii (strain OhILAs)</name>
    <dbReference type="NCBI Taxonomy" id="350688"/>
    <lineage>
        <taxon>Bacteria</taxon>
        <taxon>Bacillati</taxon>
        <taxon>Bacillota</taxon>
        <taxon>Clostridia</taxon>
        <taxon>Peptostreptococcales</taxon>
        <taxon>Natronincolaceae</taxon>
        <taxon>Alkaliphilus</taxon>
    </lineage>
</organism>
<dbReference type="Proteomes" id="UP000000269">
    <property type="component" value="Chromosome"/>
</dbReference>
<sequence>MSKKSDELESAITEAASSDISLPTNLPEWMKNLEIKPGAKIISIRGIGSEDKENKTDVLIELENSTPLKISAKLSNADYFGNWYGHKRFLKEFGEQAFYRQTKDAAEWANYWTNHTKKPYVGVSICYGRRSGKTARRFLDIYTADDIMSVCRGFGNGYQVANCLYSSSDHPRNLAEILNNLVPITSETIMDLVGEFMVAYRPIDPMTEGTNRGKNVYARFQPYKPLPVKTTITSAKQLFQLGKFIEVEPNSLNHNHILNELESLYNIYIPRK</sequence>
<name>A8MHW2_ALKOO</name>
<proteinExistence type="predicted"/>
<dbReference type="eggNOG" id="ENOG5033S98">
    <property type="taxonomic scope" value="Bacteria"/>
</dbReference>
<dbReference type="EMBL" id="CP000853">
    <property type="protein sequence ID" value="ABW19394.1"/>
    <property type="molecule type" value="Genomic_DNA"/>
</dbReference>
<evidence type="ECO:0000313" key="2">
    <source>
        <dbReference type="Proteomes" id="UP000000269"/>
    </source>
</evidence>
<dbReference type="RefSeq" id="WP_012159706.1">
    <property type="nucleotide sequence ID" value="NC_009922.1"/>
</dbReference>